<dbReference type="AlphaFoldDB" id="A0A9X0YW32"/>
<organism evidence="1 2">
    <name type="scientific">Oceanobacillus polygoni</name>
    <dbReference type="NCBI Taxonomy" id="1235259"/>
    <lineage>
        <taxon>Bacteria</taxon>
        <taxon>Bacillati</taxon>
        <taxon>Bacillota</taxon>
        <taxon>Bacilli</taxon>
        <taxon>Bacillales</taxon>
        <taxon>Bacillaceae</taxon>
        <taxon>Oceanobacillus</taxon>
    </lineage>
</organism>
<sequence length="157" mass="18868">MSNKKKRIWIGSAFLIVLSFLLFYRIPVIEVAGDNTSFFINDDEFVLGWIHSIEKEEWFERYQRQDRKILLTETHFKTYGAGTPYQAKETSTENGFINMEVHIDYEELNLTISKYVQTTLFFSGREVPLYRYFDQYENVIMKTRNLPIWEYIRGDFL</sequence>
<dbReference type="InterPro" id="IPR015001">
    <property type="entry name" value="DUF1850"/>
</dbReference>
<gene>
    <name evidence="1" type="ORF">J2Z64_004242</name>
</gene>
<reference evidence="1" key="1">
    <citation type="submission" date="2021-03" db="EMBL/GenBank/DDBJ databases">
        <title>Genomic Encyclopedia of Type Strains, Phase IV (KMG-IV): sequencing the most valuable type-strain genomes for metagenomic binning, comparative biology and taxonomic classification.</title>
        <authorList>
            <person name="Goeker M."/>
        </authorList>
    </citation>
    <scope>NUCLEOTIDE SEQUENCE</scope>
    <source>
        <strain evidence="1">DSM 107338</strain>
    </source>
</reference>
<accession>A0A9X0YW32</accession>
<name>A0A9X0YW32_9BACI</name>
<dbReference type="Pfam" id="PF08905">
    <property type="entry name" value="DUF1850"/>
    <property type="match status" value="1"/>
</dbReference>
<dbReference type="EMBL" id="JAGGMB010000023">
    <property type="protein sequence ID" value="MBP2079935.1"/>
    <property type="molecule type" value="Genomic_DNA"/>
</dbReference>
<keyword evidence="2" id="KW-1185">Reference proteome</keyword>
<dbReference type="Proteomes" id="UP001138793">
    <property type="component" value="Unassembled WGS sequence"/>
</dbReference>
<evidence type="ECO:0008006" key="3">
    <source>
        <dbReference type="Google" id="ProtNLM"/>
    </source>
</evidence>
<evidence type="ECO:0000313" key="2">
    <source>
        <dbReference type="Proteomes" id="UP001138793"/>
    </source>
</evidence>
<proteinExistence type="predicted"/>
<protein>
    <recommendedName>
        <fullName evidence="3">DUF1850 domain-containing protein</fullName>
    </recommendedName>
</protein>
<comment type="caution">
    <text evidence="1">The sequence shown here is derived from an EMBL/GenBank/DDBJ whole genome shotgun (WGS) entry which is preliminary data.</text>
</comment>
<dbReference type="RefSeq" id="WP_187773630.1">
    <property type="nucleotide sequence ID" value="NZ_JAGGMB010000023.1"/>
</dbReference>
<evidence type="ECO:0000313" key="1">
    <source>
        <dbReference type="EMBL" id="MBP2079935.1"/>
    </source>
</evidence>